<feature type="region of interest" description="Disordered" evidence="1">
    <location>
        <begin position="55"/>
        <end position="75"/>
    </location>
</feature>
<reference evidence="3" key="1">
    <citation type="submission" date="2015-02" db="EMBL/GenBank/DDBJ databases">
        <title>Description and complete genome sequence of the first cultured representative of the subdivision 5 of the Verrucomicrobia phylum.</title>
        <authorList>
            <person name="Spring S."/>
            <person name="Bunk B."/>
            <person name="Sproer C."/>
            <person name="Klenk H.-P."/>
        </authorList>
    </citation>
    <scope>NUCLEOTIDE SEQUENCE [LARGE SCALE GENOMIC DNA]</scope>
    <source>
        <strain evidence="3">L21-Fru-AB</strain>
    </source>
</reference>
<reference evidence="2 3" key="2">
    <citation type="journal article" date="2016" name="ISME J.">
        <title>Characterization of the first cultured representative of Verrucomicrobia subdivision 5 indicates the proposal of a novel phylum.</title>
        <authorList>
            <person name="Spring S."/>
            <person name="Bunk B."/>
            <person name="Sproer C."/>
            <person name="Schumann P."/>
            <person name="Rohde M."/>
            <person name="Tindall B.J."/>
            <person name="Klenk H.P."/>
        </authorList>
    </citation>
    <scope>NUCLEOTIDE SEQUENCE [LARGE SCALE GENOMIC DNA]</scope>
    <source>
        <strain evidence="2 3">L21-Fru-AB</strain>
    </source>
</reference>
<keyword evidence="3" id="KW-1185">Reference proteome</keyword>
<evidence type="ECO:0000256" key="1">
    <source>
        <dbReference type="SAM" id="MobiDB-lite"/>
    </source>
</evidence>
<evidence type="ECO:0000313" key="3">
    <source>
        <dbReference type="Proteomes" id="UP000035268"/>
    </source>
</evidence>
<feature type="compositionally biased region" description="Basic and acidic residues" evidence="1">
    <location>
        <begin position="63"/>
        <end position="75"/>
    </location>
</feature>
<dbReference type="Proteomes" id="UP000035268">
    <property type="component" value="Chromosome"/>
</dbReference>
<proteinExistence type="predicted"/>
<sequence length="75" mass="8161">MPSPAAVKAFFVSRGGSLRQWALARGYSPSTVFMALRGERDGPRSRDVRRLLLEEMGLDGGEGEGHGDTGLRQNE</sequence>
<gene>
    <name evidence="2" type="ORF">L21SP4_00045</name>
</gene>
<name>A0A0G3EGT5_9BACT</name>
<dbReference type="AlphaFoldDB" id="A0A0G3EGT5"/>
<organism evidence="2 3">
    <name type="scientific">Kiritimatiella glycovorans</name>
    <dbReference type="NCBI Taxonomy" id="1307763"/>
    <lineage>
        <taxon>Bacteria</taxon>
        <taxon>Pseudomonadati</taxon>
        <taxon>Kiritimatiellota</taxon>
        <taxon>Kiritimatiellia</taxon>
        <taxon>Kiritimatiellales</taxon>
        <taxon>Kiritimatiellaceae</taxon>
        <taxon>Kiritimatiella</taxon>
    </lineage>
</organism>
<dbReference type="KEGG" id="vbl:L21SP4_00045"/>
<accession>A0A0G3EGT5</accession>
<evidence type="ECO:0000313" key="2">
    <source>
        <dbReference type="EMBL" id="AKJ63334.1"/>
    </source>
</evidence>
<dbReference type="STRING" id="1307763.L21SP4_00045"/>
<dbReference type="EMBL" id="CP010904">
    <property type="protein sequence ID" value="AKJ63334.1"/>
    <property type="molecule type" value="Genomic_DNA"/>
</dbReference>
<protein>
    <submittedName>
        <fullName evidence="2">Phage-associated protein, BcepMu gp16 family</fullName>
    </submittedName>
</protein>